<protein>
    <submittedName>
        <fullName evidence="6">ABC transporter ATP-binding protein</fullName>
    </submittedName>
</protein>
<evidence type="ECO:0000256" key="2">
    <source>
        <dbReference type="ARBA" id="ARBA00022448"/>
    </source>
</evidence>
<dbReference type="InterPro" id="IPR050683">
    <property type="entry name" value="Bact_Polysacc_Export_ATP-bd"/>
</dbReference>
<feature type="domain" description="ABC transporter" evidence="5">
    <location>
        <begin position="9"/>
        <end position="245"/>
    </location>
</feature>
<keyword evidence="4 6" id="KW-0067">ATP-binding</keyword>
<evidence type="ECO:0000256" key="1">
    <source>
        <dbReference type="ARBA" id="ARBA00005417"/>
    </source>
</evidence>
<dbReference type="SMART" id="SM00382">
    <property type="entry name" value="AAA"/>
    <property type="match status" value="1"/>
</dbReference>
<keyword evidence="3" id="KW-0547">Nucleotide-binding</keyword>
<dbReference type="GO" id="GO:0016020">
    <property type="term" value="C:membrane"/>
    <property type="evidence" value="ECO:0007669"/>
    <property type="project" value="InterPro"/>
</dbReference>
<dbReference type="GO" id="GO:0140359">
    <property type="term" value="F:ABC-type transporter activity"/>
    <property type="evidence" value="ECO:0007669"/>
    <property type="project" value="InterPro"/>
</dbReference>
<dbReference type="AlphaFoldDB" id="A0AAF1BT24"/>
<evidence type="ECO:0000313" key="6">
    <source>
        <dbReference type="EMBL" id="WOT02749.1"/>
    </source>
</evidence>
<dbReference type="InterPro" id="IPR027417">
    <property type="entry name" value="P-loop_NTPase"/>
</dbReference>
<dbReference type="KEGG" id="cpyr:CYJ47_02955"/>
<dbReference type="Proteomes" id="UP000234560">
    <property type="component" value="Chromosome"/>
</dbReference>
<dbReference type="SUPFAM" id="SSF52540">
    <property type="entry name" value="P-loop containing nucleoside triphosphate hydrolases"/>
    <property type="match status" value="1"/>
</dbReference>
<accession>A0AAF1BT24</accession>
<sequence>MFVQNNVSVVVRNVSKTYNVPIRKMSNRFELLAVRRRAVHAVKDVSFIAKEGESIGILGRNGSGKSTLLRMIAGNESPTSGEIFVSHQPSLLGVSAALQPNLTGYQNIELGLLAIGKKAKDLSPLVEEVAKISRLEEALERPMVTYSSGMQARLTFAIATSLEPKILMIDEALGTGDATFAETARIRMDELRDRSGTVFVVSHSAATLRKSCERALWIHDGEIIADGKIADVSKDYAIWGEKATYGTTEEAQAEVDRVKSEYCPPNILFASEVDNSVYGK</sequence>
<evidence type="ECO:0000313" key="7">
    <source>
        <dbReference type="Proteomes" id="UP000234560"/>
    </source>
</evidence>
<dbReference type="CDD" id="cd03220">
    <property type="entry name" value="ABC_KpsT_Wzt"/>
    <property type="match status" value="1"/>
</dbReference>
<dbReference type="InterPro" id="IPR017871">
    <property type="entry name" value="ABC_transporter-like_CS"/>
</dbReference>
<evidence type="ECO:0000256" key="4">
    <source>
        <dbReference type="ARBA" id="ARBA00022840"/>
    </source>
</evidence>
<organism evidence="6 7">
    <name type="scientific">Corynebacterium pyruviciproducens</name>
    <dbReference type="NCBI Taxonomy" id="598660"/>
    <lineage>
        <taxon>Bacteria</taxon>
        <taxon>Bacillati</taxon>
        <taxon>Actinomycetota</taxon>
        <taxon>Actinomycetes</taxon>
        <taxon>Mycobacteriales</taxon>
        <taxon>Corynebacteriaceae</taxon>
        <taxon>Corynebacterium</taxon>
    </lineage>
</organism>
<comment type="similarity">
    <text evidence="1">Belongs to the ABC transporter superfamily.</text>
</comment>
<reference evidence="6" key="2">
    <citation type="submission" date="2023-10" db="EMBL/GenBank/DDBJ databases">
        <authorList>
            <person name="Choi B."/>
        </authorList>
    </citation>
    <scope>NUCLEOTIDE SEQUENCE</scope>
    <source>
        <strain evidence="6">UMB0763</strain>
    </source>
</reference>
<proteinExistence type="inferred from homology"/>
<dbReference type="PROSITE" id="PS50893">
    <property type="entry name" value="ABC_TRANSPORTER_2"/>
    <property type="match status" value="1"/>
</dbReference>
<dbReference type="InterPro" id="IPR015860">
    <property type="entry name" value="ABC_transpr_TagH-like"/>
</dbReference>
<dbReference type="GO" id="GO:0005524">
    <property type="term" value="F:ATP binding"/>
    <property type="evidence" value="ECO:0007669"/>
    <property type="project" value="UniProtKB-KW"/>
</dbReference>
<dbReference type="GO" id="GO:0016887">
    <property type="term" value="F:ATP hydrolysis activity"/>
    <property type="evidence" value="ECO:0007669"/>
    <property type="project" value="InterPro"/>
</dbReference>
<dbReference type="PANTHER" id="PTHR46743:SF2">
    <property type="entry name" value="TEICHOIC ACIDS EXPORT ATP-BINDING PROTEIN TAGH"/>
    <property type="match status" value="1"/>
</dbReference>
<dbReference type="Pfam" id="PF00005">
    <property type="entry name" value="ABC_tran"/>
    <property type="match status" value="1"/>
</dbReference>
<dbReference type="PANTHER" id="PTHR46743">
    <property type="entry name" value="TEICHOIC ACIDS EXPORT ATP-BINDING PROTEIN TAGH"/>
    <property type="match status" value="1"/>
</dbReference>
<dbReference type="Gene3D" id="3.40.50.300">
    <property type="entry name" value="P-loop containing nucleotide triphosphate hydrolases"/>
    <property type="match status" value="1"/>
</dbReference>
<evidence type="ECO:0000259" key="5">
    <source>
        <dbReference type="PROSITE" id="PS50893"/>
    </source>
</evidence>
<gene>
    <name evidence="6" type="ORF">CYJ47_02955</name>
</gene>
<reference evidence="6" key="1">
    <citation type="submission" date="2017-12" db="EMBL/GenBank/DDBJ databases">
        <authorList>
            <person name="Thomas-White K."/>
            <person name="Wolfe A.J."/>
        </authorList>
    </citation>
    <scope>NUCLEOTIDE SEQUENCE</scope>
    <source>
        <strain evidence="6">UMB0763</strain>
    </source>
</reference>
<dbReference type="InterPro" id="IPR003593">
    <property type="entry name" value="AAA+_ATPase"/>
</dbReference>
<dbReference type="PROSITE" id="PS00211">
    <property type="entry name" value="ABC_TRANSPORTER_1"/>
    <property type="match status" value="1"/>
</dbReference>
<name>A0AAF1BT24_9CORY</name>
<dbReference type="EMBL" id="CP136958">
    <property type="protein sequence ID" value="WOT02749.1"/>
    <property type="molecule type" value="Genomic_DNA"/>
</dbReference>
<keyword evidence="2" id="KW-0813">Transport</keyword>
<dbReference type="RefSeq" id="WP_101679484.1">
    <property type="nucleotide sequence ID" value="NZ_CP136958.1"/>
</dbReference>
<evidence type="ECO:0000256" key="3">
    <source>
        <dbReference type="ARBA" id="ARBA00022741"/>
    </source>
</evidence>
<dbReference type="InterPro" id="IPR003439">
    <property type="entry name" value="ABC_transporter-like_ATP-bd"/>
</dbReference>